<dbReference type="GeneID" id="114329100"/>
<keyword evidence="12 13" id="KW-0472">Membrane</keyword>
<dbReference type="RefSeq" id="XP_050519285.1">
    <property type="nucleotide sequence ID" value="XM_050663328.1"/>
</dbReference>
<dbReference type="PRINTS" id="PR00463">
    <property type="entry name" value="EP450I"/>
</dbReference>
<dbReference type="Proteomes" id="UP001652700">
    <property type="component" value="Unplaced"/>
</dbReference>
<protein>
    <recommendedName>
        <fullName evidence="16">Cytochrome P450 9e2-like</fullName>
    </recommendedName>
</protein>
<reference evidence="14" key="1">
    <citation type="submission" date="2025-05" db="UniProtKB">
        <authorList>
            <consortium name="EnsemblMetazoa"/>
        </authorList>
    </citation>
    <scope>IDENTIFICATION</scope>
</reference>
<keyword evidence="13" id="KW-1133">Transmembrane helix</keyword>
<evidence type="ECO:0000256" key="4">
    <source>
        <dbReference type="ARBA" id="ARBA00010617"/>
    </source>
</evidence>
<keyword evidence="7" id="KW-0256">Endoplasmic reticulum</keyword>
<evidence type="ECO:0000256" key="8">
    <source>
        <dbReference type="ARBA" id="ARBA00022848"/>
    </source>
</evidence>
<dbReference type="PROSITE" id="PS00086">
    <property type="entry name" value="CYTOCHROME_P450"/>
    <property type="match status" value="2"/>
</dbReference>
<evidence type="ECO:0000313" key="14">
    <source>
        <dbReference type="EnsemblMetazoa" id="XP_050519285.1"/>
    </source>
</evidence>
<evidence type="ECO:0000256" key="10">
    <source>
        <dbReference type="ARBA" id="ARBA00023004"/>
    </source>
</evidence>
<dbReference type="InterPro" id="IPR036396">
    <property type="entry name" value="Cyt_P450_sf"/>
</dbReference>
<keyword evidence="15" id="KW-1185">Reference proteome</keyword>
<dbReference type="PRINTS" id="PR00385">
    <property type="entry name" value="P450"/>
</dbReference>
<dbReference type="CDD" id="cd11056">
    <property type="entry name" value="CYP6-like"/>
    <property type="match status" value="2"/>
</dbReference>
<comment type="cofactor">
    <cofactor evidence="1">
        <name>heme</name>
        <dbReference type="ChEBI" id="CHEBI:30413"/>
    </cofactor>
</comment>
<feature type="transmembrane region" description="Helical" evidence="13">
    <location>
        <begin position="492"/>
        <end position="513"/>
    </location>
</feature>
<evidence type="ECO:0000313" key="15">
    <source>
        <dbReference type="Proteomes" id="UP001652700"/>
    </source>
</evidence>
<dbReference type="PANTHER" id="PTHR24292:SF54">
    <property type="entry name" value="CYP9F3-RELATED"/>
    <property type="match status" value="1"/>
</dbReference>
<dbReference type="PANTHER" id="PTHR24292">
    <property type="entry name" value="CYTOCHROME P450"/>
    <property type="match status" value="1"/>
</dbReference>
<evidence type="ECO:0000256" key="5">
    <source>
        <dbReference type="ARBA" id="ARBA00022617"/>
    </source>
</evidence>
<keyword evidence="11" id="KW-0503">Monooxygenase</keyword>
<keyword evidence="10" id="KW-0408">Iron</keyword>
<dbReference type="InterPro" id="IPR001128">
    <property type="entry name" value="Cyt_P450"/>
</dbReference>
<dbReference type="EnsemblMetazoa" id="XM_050663328.1">
    <property type="protein sequence ID" value="XP_050519285.1"/>
    <property type="gene ID" value="LOC114329100"/>
</dbReference>
<evidence type="ECO:0000256" key="3">
    <source>
        <dbReference type="ARBA" id="ARBA00004406"/>
    </source>
</evidence>
<keyword evidence="6" id="KW-0479">Metal-binding</keyword>
<dbReference type="SUPFAM" id="SSF48264">
    <property type="entry name" value="Cytochrome P450"/>
    <property type="match status" value="2"/>
</dbReference>
<evidence type="ECO:0000256" key="11">
    <source>
        <dbReference type="ARBA" id="ARBA00023033"/>
    </source>
</evidence>
<evidence type="ECO:0000256" key="13">
    <source>
        <dbReference type="SAM" id="Phobius"/>
    </source>
</evidence>
<feature type="transmembrane region" description="Helical" evidence="13">
    <location>
        <begin position="534"/>
        <end position="557"/>
    </location>
</feature>
<keyword evidence="9" id="KW-0560">Oxidoreductase</keyword>
<dbReference type="InterPro" id="IPR002401">
    <property type="entry name" value="Cyt_P450_E_grp-I"/>
</dbReference>
<comment type="subcellular location">
    <subcellularLocation>
        <location evidence="3">Endoplasmic reticulum membrane</location>
        <topology evidence="3">Peripheral membrane protein</topology>
    </subcellularLocation>
    <subcellularLocation>
        <location evidence="2">Microsome membrane</location>
        <topology evidence="2">Peripheral membrane protein</topology>
    </subcellularLocation>
</comment>
<dbReference type="InterPro" id="IPR017972">
    <property type="entry name" value="Cyt_P450_CS"/>
</dbReference>
<evidence type="ECO:0000256" key="6">
    <source>
        <dbReference type="ARBA" id="ARBA00022723"/>
    </source>
</evidence>
<evidence type="ECO:0000256" key="12">
    <source>
        <dbReference type="ARBA" id="ARBA00023136"/>
    </source>
</evidence>
<dbReference type="Pfam" id="PF00067">
    <property type="entry name" value="p450"/>
    <property type="match status" value="2"/>
</dbReference>
<evidence type="ECO:0000256" key="1">
    <source>
        <dbReference type="ARBA" id="ARBA00001971"/>
    </source>
</evidence>
<accession>A0ABM5LA21</accession>
<evidence type="ECO:0000256" key="7">
    <source>
        <dbReference type="ARBA" id="ARBA00022824"/>
    </source>
</evidence>
<evidence type="ECO:0000256" key="9">
    <source>
        <dbReference type="ARBA" id="ARBA00023002"/>
    </source>
</evidence>
<dbReference type="InterPro" id="IPR050476">
    <property type="entry name" value="Insect_CytP450_Detox"/>
</dbReference>
<organism evidence="14 15">
    <name type="scientific">Diabrotica virgifera virgifera</name>
    <name type="common">western corn rootworm</name>
    <dbReference type="NCBI Taxonomy" id="50390"/>
    <lineage>
        <taxon>Eukaryota</taxon>
        <taxon>Metazoa</taxon>
        <taxon>Ecdysozoa</taxon>
        <taxon>Arthropoda</taxon>
        <taxon>Hexapoda</taxon>
        <taxon>Insecta</taxon>
        <taxon>Pterygota</taxon>
        <taxon>Neoptera</taxon>
        <taxon>Endopterygota</taxon>
        <taxon>Coleoptera</taxon>
        <taxon>Polyphaga</taxon>
        <taxon>Cucujiformia</taxon>
        <taxon>Chrysomeloidea</taxon>
        <taxon>Chrysomelidae</taxon>
        <taxon>Galerucinae</taxon>
        <taxon>Diabroticina</taxon>
        <taxon>Diabroticites</taxon>
        <taxon>Diabrotica</taxon>
    </lineage>
</organism>
<keyword evidence="5" id="KW-0349">Heme</keyword>
<sequence>MFFILTMILVLILIYHCILKPLTFWREVGVKQEDLYSAFTFNWFVMFQKNTLADIMSLMYKKFPDCRYYGTYQFNIPSLIIKDVDLVKQITIKDFEHFSEHRHMADEDADPLWATNLFSLKGVKWRRMRSILSPSFTSSKMKIMFSLISDNSQKVADYFLSKNTDIVEIEMKEVATKYCTDVIASTAFGLEVHSLADPDNEFYKNGAKLANLNNFRKMASFLINMFFPKIAKLFNIRIVNVDVGEFFKNIVDDTIKFREEKGIYRPDLIQILLDARKKFPDHGQTNGTSYDGNGVDSPPEITSRDILAQALVFFFGGFDTSSGFISLMGHELCTNQDVQKKLRQEVIETFEKCQNGLTYDALVDMKYMDMVLSETLRKWPNMPVVERVCTKPLTIPPVLPHEKPLHIKVGQLITIVSYGFHRDPKYFPNPEVFDPERFSAENKEDIKQYTYIPFGLGPRNCIGARFALMETKLFFFYILKNFKIVPTNKTEIPLVIVLFLLIQAGRGVSYAIAKSLCCNRRRYRAASIILSKKPCARAVIMFWILVAVLLATLFYYFCYKPSMYWREHGVKQTDFPNVLIDNYFGIFTQRPLVQFISDLYNRFPGTRYNGLYQFNRPALIVTDVDLIKQMLIKDFEHFNEHRDFASEEVDPLWSKNLFSLKGNKWRSMRSTLSPSFTSSKMKGMLYLITNVADKFTQHFLNQDKDLIEIEMKELASRYGTDVIASTAFGLEVDSLANPNNEFFLKGKEFLDLRNIKVMARFIVAMFLPKIAKLFNIKFLVPSIEKFFTKIIKDTIKLREEKGLVRPDMIHLLLEARKGNIHSEDQNIVDAGYAIVEEHLKADKTAEITDDDIIAQAFVFFFAGFDSSSTLISFLAYELCANQDIQEKLRDEVKDTLDSCNGKLTYEALVNMKYMDMVVTETLRKWPVQPAIERVCTKPYTIEPTLPDETPVHFKIGSSMIIPTYGIHHNPDYFADPDIFNPERFSDENKSDIKPYAFQPFGVGPRNCIGSRFAILETKVLFFYILKHFSIVPTEKTVIPVKMVNNVFSLMPKDGFNMGFKRI</sequence>
<keyword evidence="8" id="KW-0492">Microsome</keyword>
<keyword evidence="13" id="KW-0812">Transmembrane</keyword>
<evidence type="ECO:0008006" key="16">
    <source>
        <dbReference type="Google" id="ProtNLM"/>
    </source>
</evidence>
<evidence type="ECO:0000256" key="2">
    <source>
        <dbReference type="ARBA" id="ARBA00004174"/>
    </source>
</evidence>
<proteinExistence type="inferred from homology"/>
<comment type="similarity">
    <text evidence="4">Belongs to the cytochrome P450 family.</text>
</comment>
<name>A0ABM5LA21_DIAVI</name>
<dbReference type="Gene3D" id="1.10.630.10">
    <property type="entry name" value="Cytochrome P450"/>
    <property type="match status" value="2"/>
</dbReference>